<dbReference type="Proteomes" id="UP000504607">
    <property type="component" value="Chromosome 3"/>
</dbReference>
<dbReference type="GO" id="GO:0016020">
    <property type="term" value="C:membrane"/>
    <property type="evidence" value="ECO:0007669"/>
    <property type="project" value="UniProtKB-SubCell"/>
</dbReference>
<gene>
    <name evidence="8" type="primary">LOC105041523</name>
</gene>
<dbReference type="KEGG" id="egu:105041523"/>
<reference evidence="8" key="1">
    <citation type="submission" date="2025-08" db="UniProtKB">
        <authorList>
            <consortium name="RefSeq"/>
        </authorList>
    </citation>
    <scope>IDENTIFICATION</scope>
</reference>
<evidence type="ECO:0000256" key="2">
    <source>
        <dbReference type="ARBA" id="ARBA00008707"/>
    </source>
</evidence>
<accession>A0A8N4F5J8</accession>
<keyword evidence="4 6" id="KW-1133">Transmembrane helix</keyword>
<feature type="transmembrane region" description="Helical" evidence="6">
    <location>
        <begin position="145"/>
        <end position="164"/>
    </location>
</feature>
<evidence type="ECO:0000256" key="6">
    <source>
        <dbReference type="SAM" id="Phobius"/>
    </source>
</evidence>
<keyword evidence="7" id="KW-1185">Reference proteome</keyword>
<evidence type="ECO:0000256" key="3">
    <source>
        <dbReference type="ARBA" id="ARBA00022692"/>
    </source>
</evidence>
<evidence type="ECO:0000256" key="4">
    <source>
        <dbReference type="ARBA" id="ARBA00022989"/>
    </source>
</evidence>
<keyword evidence="3 6" id="KW-0812">Transmembrane</keyword>
<dbReference type="OrthoDB" id="525686at2759"/>
<feature type="transmembrane region" description="Helical" evidence="6">
    <location>
        <begin position="107"/>
        <end position="125"/>
    </location>
</feature>
<dbReference type="GO" id="GO:0005737">
    <property type="term" value="C:cytoplasm"/>
    <property type="evidence" value="ECO:0007669"/>
    <property type="project" value="UniProtKB-ARBA"/>
</dbReference>
<organism evidence="7 8">
    <name type="scientific">Elaeis guineensis var. tenera</name>
    <name type="common">Oil palm</name>
    <dbReference type="NCBI Taxonomy" id="51953"/>
    <lineage>
        <taxon>Eukaryota</taxon>
        <taxon>Viridiplantae</taxon>
        <taxon>Streptophyta</taxon>
        <taxon>Embryophyta</taxon>
        <taxon>Tracheophyta</taxon>
        <taxon>Spermatophyta</taxon>
        <taxon>Magnoliopsida</taxon>
        <taxon>Liliopsida</taxon>
        <taxon>Arecaceae</taxon>
        <taxon>Arecoideae</taxon>
        <taxon>Cocoseae</taxon>
        <taxon>Elaeidinae</taxon>
        <taxon>Elaeis</taxon>
    </lineage>
</organism>
<dbReference type="RefSeq" id="XP_029119631.1">
    <property type="nucleotide sequence ID" value="XM_029263798.1"/>
</dbReference>
<proteinExistence type="inferred from homology"/>
<evidence type="ECO:0000256" key="5">
    <source>
        <dbReference type="ARBA" id="ARBA00023136"/>
    </source>
</evidence>
<dbReference type="GeneID" id="105041523"/>
<dbReference type="Pfam" id="PF05078">
    <property type="entry name" value="DUF679"/>
    <property type="match status" value="1"/>
</dbReference>
<evidence type="ECO:0000256" key="1">
    <source>
        <dbReference type="ARBA" id="ARBA00004141"/>
    </source>
</evidence>
<dbReference type="GO" id="GO:0010256">
    <property type="term" value="P:endomembrane system organization"/>
    <property type="evidence" value="ECO:0007669"/>
    <property type="project" value="TreeGrafter"/>
</dbReference>
<dbReference type="InterPro" id="IPR007770">
    <property type="entry name" value="DMP"/>
</dbReference>
<dbReference type="PANTHER" id="PTHR31621:SF0">
    <property type="entry name" value="PROTEIN DMP6"/>
    <property type="match status" value="1"/>
</dbReference>
<name>A0A8N4F5J8_ELAGV</name>
<comment type="similarity">
    <text evidence="2">Belongs to the plant DMP1 protein family.</text>
</comment>
<evidence type="ECO:0000313" key="7">
    <source>
        <dbReference type="Proteomes" id="UP000504607"/>
    </source>
</evidence>
<evidence type="ECO:0000313" key="8">
    <source>
        <dbReference type="RefSeq" id="XP_029119631.1"/>
    </source>
</evidence>
<dbReference type="AlphaFoldDB" id="A0A8N4F5J8"/>
<keyword evidence="5 6" id="KW-0472">Membrane</keyword>
<sequence>MVQKTMQRTFKSTANLANLLPTGTVLTFQVLSPTCTNLGRCTGVNRTATACLVALCGLSCFILNFTDSFHDPEAAEGKVHYGLATFRGLWVFDDAVPREPDKFRIGFRDFVHAFMSVLVFMAVVLCEKSVVSCFYPFRSENMEQLLAMLPVAIGVLGSALFVVLPTTRHGIGFPQSPPP</sequence>
<dbReference type="PANTHER" id="PTHR31621">
    <property type="entry name" value="PROTEIN DMP3"/>
    <property type="match status" value="1"/>
</dbReference>
<protein>
    <submittedName>
        <fullName evidence="8">Protein DMP6-like</fullName>
    </submittedName>
</protein>
<comment type="subcellular location">
    <subcellularLocation>
        <location evidence="1">Membrane</location>
        <topology evidence="1">Multi-pass membrane protein</topology>
    </subcellularLocation>
</comment>